<comment type="subcellular location">
    <subcellularLocation>
        <location evidence="1">Periplasm</location>
    </subcellularLocation>
</comment>
<dbReference type="InterPro" id="IPR033434">
    <property type="entry name" value="MucB/RseB_N"/>
</dbReference>
<dbReference type="Pfam" id="PF03888">
    <property type="entry name" value="MucB_RseB"/>
    <property type="match status" value="1"/>
</dbReference>
<comment type="caution">
    <text evidence="11">The sequence shown here is derived from an EMBL/GenBank/DDBJ whole genome shotgun (WGS) entry which is preliminary data.</text>
</comment>
<keyword evidence="7" id="KW-0653">Protein transport</keyword>
<evidence type="ECO:0000259" key="9">
    <source>
        <dbReference type="Pfam" id="PF03888"/>
    </source>
</evidence>
<evidence type="ECO:0000313" key="12">
    <source>
        <dbReference type="Proteomes" id="UP000243053"/>
    </source>
</evidence>
<evidence type="ECO:0000313" key="11">
    <source>
        <dbReference type="EMBL" id="OUR80806.1"/>
    </source>
</evidence>
<dbReference type="GO" id="GO:0015031">
    <property type="term" value="P:protein transport"/>
    <property type="evidence" value="ECO:0007669"/>
    <property type="project" value="UniProtKB-KW"/>
</dbReference>
<feature type="signal peptide" evidence="8">
    <location>
        <begin position="1"/>
        <end position="17"/>
    </location>
</feature>
<dbReference type="EMBL" id="MAAF01000056">
    <property type="protein sequence ID" value="OUR80806.1"/>
    <property type="molecule type" value="Genomic_DNA"/>
</dbReference>
<dbReference type="Pfam" id="PF17188">
    <property type="entry name" value="MucB_RseB_C"/>
    <property type="match status" value="1"/>
</dbReference>
<feature type="domain" description="MucB/RseB C-terminal" evidence="10">
    <location>
        <begin position="217"/>
        <end position="316"/>
    </location>
</feature>
<organism evidence="11 12">
    <name type="scientific">Colwellia psychrerythraea</name>
    <name type="common">Vibrio psychroerythus</name>
    <dbReference type="NCBI Taxonomy" id="28229"/>
    <lineage>
        <taxon>Bacteria</taxon>
        <taxon>Pseudomonadati</taxon>
        <taxon>Pseudomonadota</taxon>
        <taxon>Gammaproteobacteria</taxon>
        <taxon>Alteromonadales</taxon>
        <taxon>Colwelliaceae</taxon>
        <taxon>Colwellia</taxon>
    </lineage>
</organism>
<dbReference type="PANTHER" id="PTHR38782:SF1">
    <property type="entry name" value="SIGMA-E FACTOR REGULATORY PROTEIN RSEB"/>
    <property type="match status" value="1"/>
</dbReference>
<dbReference type="Gene3D" id="3.30.200.100">
    <property type="entry name" value="MucB/RseB, C-terminal domain"/>
    <property type="match status" value="1"/>
</dbReference>
<dbReference type="InterPro" id="IPR005588">
    <property type="entry name" value="MucB_RseB"/>
</dbReference>
<accession>A0A1Y5EH85</accession>
<dbReference type="PANTHER" id="PTHR38782">
    <property type="match status" value="1"/>
</dbReference>
<dbReference type="CDD" id="cd16327">
    <property type="entry name" value="RseB"/>
    <property type="match status" value="1"/>
</dbReference>
<protein>
    <submittedName>
        <fullName evidence="11">Transcriptional regulator</fullName>
    </submittedName>
</protein>
<dbReference type="InterPro" id="IPR029046">
    <property type="entry name" value="LolA/LolB/LppX"/>
</dbReference>
<feature type="domain" description="MucB/RseB N-terminal" evidence="9">
    <location>
        <begin position="25"/>
        <end position="195"/>
    </location>
</feature>
<reference evidence="12" key="1">
    <citation type="journal article" date="2017" name="Proc. Natl. Acad. Sci. U.S.A.">
        <title>Simulation of Deepwater Horizon oil plume reveals substrate specialization within a complex community of hydrocarbon degraders.</title>
        <authorList>
            <person name="Hu P."/>
            <person name="Dubinsky E.A."/>
            <person name="Probst A.J."/>
            <person name="Wang J."/>
            <person name="Sieber C.M.K."/>
            <person name="Tom L.M."/>
            <person name="Gardinali P."/>
            <person name="Banfield J.F."/>
            <person name="Atlas R.M."/>
            <person name="Andersen G.L."/>
        </authorList>
    </citation>
    <scope>NUCLEOTIDE SEQUENCE [LARGE SCALE GENOMIC DNA]</scope>
</reference>
<gene>
    <name evidence="11" type="ORF">A9Q75_09000</name>
</gene>
<dbReference type="GO" id="GO:0045152">
    <property type="term" value="F:antisigma factor binding"/>
    <property type="evidence" value="ECO:0007669"/>
    <property type="project" value="TreeGrafter"/>
</dbReference>
<comment type="subunit">
    <text evidence="3">Monomer.</text>
</comment>
<name>A0A1Y5EH85_COLPS</name>
<proteinExistence type="inferred from homology"/>
<keyword evidence="6" id="KW-0574">Periplasm</keyword>
<dbReference type="SUPFAM" id="SSF89392">
    <property type="entry name" value="Prokaryotic lipoproteins and lipoprotein localization factors"/>
    <property type="match status" value="1"/>
</dbReference>
<evidence type="ECO:0000256" key="5">
    <source>
        <dbReference type="ARBA" id="ARBA00022729"/>
    </source>
</evidence>
<dbReference type="PIRSF" id="PIRSF005427">
    <property type="entry name" value="RseB"/>
    <property type="match status" value="1"/>
</dbReference>
<feature type="chain" id="PRO_5012915464" evidence="8">
    <location>
        <begin position="18"/>
        <end position="338"/>
    </location>
</feature>
<evidence type="ECO:0000259" key="10">
    <source>
        <dbReference type="Pfam" id="PF17188"/>
    </source>
</evidence>
<evidence type="ECO:0000256" key="7">
    <source>
        <dbReference type="ARBA" id="ARBA00022927"/>
    </source>
</evidence>
<evidence type="ECO:0000256" key="4">
    <source>
        <dbReference type="ARBA" id="ARBA00022448"/>
    </source>
</evidence>
<evidence type="ECO:0000256" key="2">
    <source>
        <dbReference type="ARBA" id="ARBA00008150"/>
    </source>
</evidence>
<keyword evidence="5 8" id="KW-0732">Signal</keyword>
<dbReference type="InterPro" id="IPR038484">
    <property type="entry name" value="MucB/RseB_C_sf"/>
</dbReference>
<evidence type="ECO:0000256" key="3">
    <source>
        <dbReference type="ARBA" id="ARBA00011245"/>
    </source>
</evidence>
<evidence type="ECO:0000256" key="1">
    <source>
        <dbReference type="ARBA" id="ARBA00004418"/>
    </source>
</evidence>
<dbReference type="GO" id="GO:0030288">
    <property type="term" value="C:outer membrane-bounded periplasmic space"/>
    <property type="evidence" value="ECO:0007669"/>
    <property type="project" value="TreeGrafter"/>
</dbReference>
<dbReference type="GO" id="GO:0032885">
    <property type="term" value="P:regulation of polysaccharide biosynthetic process"/>
    <property type="evidence" value="ECO:0007669"/>
    <property type="project" value="TreeGrafter"/>
</dbReference>
<dbReference type="AlphaFoldDB" id="A0A1Y5EH85"/>
<dbReference type="Gene3D" id="2.50.20.10">
    <property type="entry name" value="Lipoprotein localisation LolA/LolB/LppX"/>
    <property type="match status" value="1"/>
</dbReference>
<keyword evidence="4" id="KW-0813">Transport</keyword>
<evidence type="ECO:0000256" key="8">
    <source>
        <dbReference type="SAM" id="SignalP"/>
    </source>
</evidence>
<dbReference type="InterPro" id="IPR033436">
    <property type="entry name" value="MucB/RseB_C"/>
</dbReference>
<comment type="similarity">
    <text evidence="2">Belongs to the RseB family.</text>
</comment>
<sequence>MKLSAFFLLLLSFNVSAITADTDSARLSLERLSNSLRQLNFSTSFVVVKNNQAEPYHWLHGIGENEQELEIFTRLNGPRRDVLRQGDIVSYIEPDQEPYSITSSNVRSPIPSIFRGNISELEESYRFISVGRSRILGRVAQLVRIVSKDKYRFNYWLWLDQKTGLLLKMAVLTRQGQLLEQIQFTHIEVNEQLSDNLEQFQLTELPQVIELAIQRQNKALSWQVDWLPQGFVVVKSNQHRLNSHNQGDDKAVEFMLFSDGLVEVSVYVNPSQEEFRAPEFANDGATMVFNHILQGIEVGVVGDIPLATAKKIAESIAPVRNGNVKGNAQRSIGEQQDD</sequence>
<dbReference type="Proteomes" id="UP000243053">
    <property type="component" value="Unassembled WGS sequence"/>
</dbReference>
<evidence type="ECO:0000256" key="6">
    <source>
        <dbReference type="ARBA" id="ARBA00022764"/>
    </source>
</evidence>